<name>A0ACC0CSN4_9PEZI</name>
<dbReference type="Proteomes" id="UP001497680">
    <property type="component" value="Unassembled WGS sequence"/>
</dbReference>
<reference evidence="1 2" key="1">
    <citation type="journal article" date="2022" name="New Phytol.">
        <title>Ecological generalism drives hyperdiversity of secondary metabolite gene clusters in xylarialean endophytes.</title>
        <authorList>
            <person name="Franco M.E.E."/>
            <person name="Wisecaver J.H."/>
            <person name="Arnold A.E."/>
            <person name="Ju Y.M."/>
            <person name="Slot J.C."/>
            <person name="Ahrendt S."/>
            <person name="Moore L.P."/>
            <person name="Eastman K.E."/>
            <person name="Scott K."/>
            <person name="Konkel Z."/>
            <person name="Mondo S.J."/>
            <person name="Kuo A."/>
            <person name="Hayes R.D."/>
            <person name="Haridas S."/>
            <person name="Andreopoulos B."/>
            <person name="Riley R."/>
            <person name="LaButti K."/>
            <person name="Pangilinan J."/>
            <person name="Lipzen A."/>
            <person name="Amirebrahimi M."/>
            <person name="Yan J."/>
            <person name="Adam C."/>
            <person name="Keymanesh K."/>
            <person name="Ng V."/>
            <person name="Louie K."/>
            <person name="Northen T."/>
            <person name="Drula E."/>
            <person name="Henrissat B."/>
            <person name="Hsieh H.M."/>
            <person name="Youens-Clark K."/>
            <person name="Lutzoni F."/>
            <person name="Miadlikowska J."/>
            <person name="Eastwood D.C."/>
            <person name="Hamelin R.C."/>
            <person name="Grigoriev I.V."/>
            <person name="U'Ren J.M."/>
        </authorList>
    </citation>
    <scope>NUCLEOTIDE SEQUENCE [LARGE SCALE GENOMIC DNA]</scope>
    <source>
        <strain evidence="1 2">ER1909</strain>
    </source>
</reference>
<gene>
    <name evidence="1" type="ORF">F4821DRAFT_271875</name>
</gene>
<sequence length="699" mass="79248">MPSNMHRRRARPDPVSCQSCRSKKLKCNRVQPCSNCSARSIGCNYIVPPPRQTEAATPPHSIPELVGRIERLESIVLHQAQVETGSERVSGSLYTTPPEFTFATSDVVSNVHQVWDKESQSLENIGTREDSLLPCLSSGLTLRISSTSELLHGQLPIKIPTPESDTYRTNNNETVVIFPEYRIAVQLFESYESRVNHMCRILHIPTVRSLIKTFYLRLSQRESVPLGQAALLLSLFALSAFFYQPSEDSEVATTEQDAVSLSKALSKGALDVLDHARRNTSGTLEDIQAYILMSFVTFHLDGFSARGRILSTVAASLARDLRLHRLDAVDEQAEREPNIRVLIDREIKRRVFWHIATSDWLYATISGPQEGMYFIHPNHIKVNLPRDCLDDDDIMGEDIESSIDTRPNGMTFFLERVRLAHLCREMADIIPLETSKLVEMPYERIIALDKKLEDFVLSLPFFLSLDDESRIRSKRLETMYPHIPVMRCAITHAAHSRRCKLHQKFLLRQSLDPRYAYSRKACLESARAVIRAYEDIPGHESPTYATARMGMAIHYMHLAVVVMVMDLCFNRDQADEAEIKADVRAVLKKFQDSRGVSLLPDRFLRSLCDILRKHGVYLGVPQISTADGDSEMVYETRTGEMSSLDDQAQSTLYGEDTQIPGTVTDSSFDEFWQFVVEGEPNLDSTPWDNMFSALDSRPL</sequence>
<evidence type="ECO:0000313" key="2">
    <source>
        <dbReference type="Proteomes" id="UP001497680"/>
    </source>
</evidence>
<keyword evidence="2" id="KW-1185">Reference proteome</keyword>
<protein>
    <submittedName>
        <fullName evidence="1">Uncharacterized protein</fullName>
    </submittedName>
</protein>
<evidence type="ECO:0000313" key="1">
    <source>
        <dbReference type="EMBL" id="KAI6083337.1"/>
    </source>
</evidence>
<accession>A0ACC0CSN4</accession>
<proteinExistence type="predicted"/>
<dbReference type="EMBL" id="MU394354">
    <property type="protein sequence ID" value="KAI6083337.1"/>
    <property type="molecule type" value="Genomic_DNA"/>
</dbReference>
<comment type="caution">
    <text evidence="1">The sequence shown here is derived from an EMBL/GenBank/DDBJ whole genome shotgun (WGS) entry which is preliminary data.</text>
</comment>
<organism evidence="1 2">
    <name type="scientific">Hypoxylon rubiginosum</name>
    <dbReference type="NCBI Taxonomy" id="110542"/>
    <lineage>
        <taxon>Eukaryota</taxon>
        <taxon>Fungi</taxon>
        <taxon>Dikarya</taxon>
        <taxon>Ascomycota</taxon>
        <taxon>Pezizomycotina</taxon>
        <taxon>Sordariomycetes</taxon>
        <taxon>Xylariomycetidae</taxon>
        <taxon>Xylariales</taxon>
        <taxon>Hypoxylaceae</taxon>
        <taxon>Hypoxylon</taxon>
    </lineage>
</organism>